<dbReference type="SUPFAM" id="SSF54909">
    <property type="entry name" value="Dimeric alpha+beta barrel"/>
    <property type="match status" value="2"/>
</dbReference>
<dbReference type="Gene3D" id="1.10.10.10">
    <property type="entry name" value="Winged helix-like DNA-binding domain superfamily/Winged helix DNA-binding domain"/>
    <property type="match status" value="2"/>
</dbReference>
<keyword evidence="1" id="KW-0805">Transcription regulation</keyword>
<evidence type="ECO:0000313" key="6">
    <source>
        <dbReference type="Proteomes" id="UP000094243"/>
    </source>
</evidence>
<dbReference type="EMBL" id="MIGZ01000036">
    <property type="protein sequence ID" value="ODQ94607.1"/>
    <property type="molecule type" value="Genomic_DNA"/>
</dbReference>
<gene>
    <name evidence="5" type="ORF">BHQ17_08625</name>
</gene>
<dbReference type="InterPro" id="IPR019887">
    <property type="entry name" value="Tscrpt_reg_AsnC/Lrp_C"/>
</dbReference>
<protein>
    <recommendedName>
        <fullName evidence="4">HTH asnC-type domain-containing protein</fullName>
    </recommendedName>
</protein>
<keyword evidence="3" id="KW-0804">Transcription</keyword>
<proteinExistence type="predicted"/>
<dbReference type="PROSITE" id="PS50956">
    <property type="entry name" value="HTH_ASNC_2"/>
    <property type="match status" value="2"/>
</dbReference>
<dbReference type="GO" id="GO:0005829">
    <property type="term" value="C:cytosol"/>
    <property type="evidence" value="ECO:0007669"/>
    <property type="project" value="TreeGrafter"/>
</dbReference>
<dbReference type="PANTHER" id="PTHR30154">
    <property type="entry name" value="LEUCINE-RESPONSIVE REGULATORY PROTEIN"/>
    <property type="match status" value="1"/>
</dbReference>
<dbReference type="InterPro" id="IPR036390">
    <property type="entry name" value="WH_DNA-bd_sf"/>
</dbReference>
<keyword evidence="6" id="KW-1185">Reference proteome</keyword>
<dbReference type="GO" id="GO:0043200">
    <property type="term" value="P:response to amino acid"/>
    <property type="evidence" value="ECO:0007669"/>
    <property type="project" value="TreeGrafter"/>
</dbReference>
<evidence type="ECO:0000313" key="5">
    <source>
        <dbReference type="EMBL" id="ODQ94607.1"/>
    </source>
</evidence>
<keyword evidence="2" id="KW-0238">DNA-binding</keyword>
<dbReference type="PRINTS" id="PR00033">
    <property type="entry name" value="HTHASNC"/>
</dbReference>
<dbReference type="PANTHER" id="PTHR30154:SF34">
    <property type="entry name" value="TRANSCRIPTIONAL REGULATOR AZLB"/>
    <property type="match status" value="1"/>
</dbReference>
<evidence type="ECO:0000256" key="2">
    <source>
        <dbReference type="ARBA" id="ARBA00023125"/>
    </source>
</evidence>
<feature type="domain" description="HTH asnC-type" evidence="4">
    <location>
        <begin position="9"/>
        <end position="69"/>
    </location>
</feature>
<feature type="domain" description="HTH asnC-type" evidence="4">
    <location>
        <begin position="170"/>
        <end position="230"/>
    </location>
</feature>
<dbReference type="Pfam" id="PF13412">
    <property type="entry name" value="HTH_24"/>
    <property type="match status" value="1"/>
</dbReference>
<dbReference type="Pfam" id="PF01037">
    <property type="entry name" value="AsnC_trans_reg"/>
    <property type="match status" value="2"/>
</dbReference>
<organism evidence="5 6">
    <name type="scientific">Mycolicibacterium holsaticum</name>
    <dbReference type="NCBI Taxonomy" id="152142"/>
    <lineage>
        <taxon>Bacteria</taxon>
        <taxon>Bacillati</taxon>
        <taxon>Actinomycetota</taxon>
        <taxon>Actinomycetes</taxon>
        <taxon>Mycobacteriales</taxon>
        <taxon>Mycobacteriaceae</taxon>
        <taxon>Mycolicibacterium</taxon>
    </lineage>
</organism>
<dbReference type="InterPro" id="IPR011008">
    <property type="entry name" value="Dimeric_a/b-barrel"/>
</dbReference>
<dbReference type="SUPFAM" id="SSF46785">
    <property type="entry name" value="Winged helix' DNA-binding domain"/>
    <property type="match status" value="2"/>
</dbReference>
<dbReference type="InterPro" id="IPR036388">
    <property type="entry name" value="WH-like_DNA-bd_sf"/>
</dbReference>
<reference evidence="6" key="1">
    <citation type="submission" date="2016-09" db="EMBL/GenBank/DDBJ databases">
        <authorList>
            <person name="Greninger A.L."/>
            <person name="Jerome K.R."/>
            <person name="Mcnair B."/>
            <person name="Wallis C."/>
            <person name="Fang F."/>
        </authorList>
    </citation>
    <scope>NUCLEOTIDE SEQUENCE [LARGE SCALE GENOMIC DNA]</scope>
    <source>
        <strain evidence="6">M7</strain>
    </source>
</reference>
<sequence>MASPSVSELSDLDRALIEILRRDGREGNRALASQLNVNEVTVAAHLRRLEEADLVRIVAVTDIRLFGHRELVFATFRVAGRSVRDVAAEVAELPEAIGVTICSGRFDIIAPMLCRDRQHISEMFGNQLPSIAGVGSLRGALSLDVLKFDSKWAMFADPGATPEAQPSDTVDETDLAIINLLQHNARRSNRSIAAELGVSEGTVRGRIKQMLAERVFRIQAVSNVAAFGFGAHAYLAIKTVAGRIDEVAAALAERDDVPELSRVLGEFDFLAILIAAHHDALISAVVDEIALLADVERVEISYGCDSIKHNYAWTWIV</sequence>
<dbReference type="Proteomes" id="UP000094243">
    <property type="component" value="Unassembled WGS sequence"/>
</dbReference>
<evidence type="ECO:0000259" key="4">
    <source>
        <dbReference type="PROSITE" id="PS50956"/>
    </source>
</evidence>
<dbReference type="AlphaFoldDB" id="A0A1E3RZ23"/>
<evidence type="ECO:0000256" key="1">
    <source>
        <dbReference type="ARBA" id="ARBA00023015"/>
    </source>
</evidence>
<dbReference type="InterPro" id="IPR000485">
    <property type="entry name" value="AsnC-type_HTH_dom"/>
</dbReference>
<evidence type="ECO:0000256" key="3">
    <source>
        <dbReference type="ARBA" id="ARBA00023163"/>
    </source>
</evidence>
<dbReference type="InterPro" id="IPR019888">
    <property type="entry name" value="Tscrpt_reg_AsnC-like"/>
</dbReference>
<accession>A0A1E3RZ23</accession>
<dbReference type="Gene3D" id="3.30.70.920">
    <property type="match status" value="2"/>
</dbReference>
<name>A0A1E3RZ23_9MYCO</name>
<dbReference type="Pfam" id="PF13404">
    <property type="entry name" value="HTH_AsnC-type"/>
    <property type="match status" value="1"/>
</dbReference>
<dbReference type="GO" id="GO:0043565">
    <property type="term" value="F:sequence-specific DNA binding"/>
    <property type="evidence" value="ECO:0007669"/>
    <property type="project" value="InterPro"/>
</dbReference>
<dbReference type="SMART" id="SM00344">
    <property type="entry name" value="HTH_ASNC"/>
    <property type="match status" value="2"/>
</dbReference>
<comment type="caution">
    <text evidence="5">The sequence shown here is derived from an EMBL/GenBank/DDBJ whole genome shotgun (WGS) entry which is preliminary data.</text>
</comment>
<dbReference type="RefSeq" id="WP_069404790.1">
    <property type="nucleotide sequence ID" value="NZ_MIGZ01000036.1"/>
</dbReference>